<dbReference type="EMBL" id="JBHTAT010000001">
    <property type="protein sequence ID" value="MFC7254426.1"/>
    <property type="molecule type" value="Genomic_DNA"/>
</dbReference>
<comment type="caution">
    <text evidence="2">The sequence shown here is derived from an EMBL/GenBank/DDBJ whole genome shotgun (WGS) entry which is preliminary data.</text>
</comment>
<keyword evidence="3" id="KW-1185">Reference proteome</keyword>
<feature type="compositionally biased region" description="Low complexity" evidence="1">
    <location>
        <begin position="510"/>
        <end position="520"/>
    </location>
</feature>
<feature type="region of interest" description="Disordered" evidence="1">
    <location>
        <begin position="685"/>
        <end position="706"/>
    </location>
</feature>
<feature type="compositionally biased region" description="Low complexity" evidence="1">
    <location>
        <begin position="604"/>
        <end position="613"/>
    </location>
</feature>
<accession>A0ABD5ZVH3</accession>
<dbReference type="Proteomes" id="UP001596434">
    <property type="component" value="Unassembled WGS sequence"/>
</dbReference>
<feature type="compositionally biased region" description="Basic and acidic residues" evidence="1">
    <location>
        <begin position="697"/>
        <end position="706"/>
    </location>
</feature>
<evidence type="ECO:0000313" key="3">
    <source>
        <dbReference type="Proteomes" id="UP001596434"/>
    </source>
</evidence>
<feature type="region of interest" description="Disordered" evidence="1">
    <location>
        <begin position="510"/>
        <end position="622"/>
    </location>
</feature>
<dbReference type="Pfam" id="PF17957">
    <property type="entry name" value="Big_7"/>
    <property type="match status" value="1"/>
</dbReference>
<sequence>MIALVVVSGVAPAVAAAPSLSVTVDGSTVADGETVTITDDPLIGIEASGDGTIESVELRIDGETRRSYQPGAESFSDTVDLDLDDGEHEMTVVAEGSGTTRRTMTVRKDSDGPRVSYTSPFTTERTGPTGTVTIEEADTTIAGELFDQSGVEMVRIERNYEWTFAGQSRRDRTTYRIDDPGENFSRPLLFGLGENEMRVEVIDVHGQRSTHDFTVEVVDGTRPSISLDRFERRGNTLDVAGVVDDNVKVKSLSVRAASGEKSVLTETSKEPNRERVSADFEFTTRVTDETEEITLVATDVAGNTREWSVPLDYRGHLVPTISIDREATRVDGEAVAVAGLVSEGQVTRVVAETVGPDGSTVSTATVYEGEATDRVPVSARLGSADGETTVVVRAVDADGREHEETLTLATGGGQETVTAAESTPAETTTVAPSTPVTTTTAAEVDAAEDPGQPRSLGLGAATNRLPVPASLPFPLSLPLPVPFAGTVLVLAVLGLAMAISNVTEIETDDGATTAATGRTGSPAESGETDASRETVTGGAGPGEPAAGTPSADPRGHVEGPADRDAEPRGSVGATGSPEPTDRPTGTGNTDPTARPRADEGVDESTAPPDADSTPDPEPAFDVTDHLGVASIADVDAADVSTLVEQLDDAESVADAARGLAEVAAERPALLRDTDAESRLRDLRLDPDPAVSDAASEAVHHLTEADD</sequence>
<evidence type="ECO:0000313" key="2">
    <source>
        <dbReference type="EMBL" id="MFC7254426.1"/>
    </source>
</evidence>
<gene>
    <name evidence="2" type="ORF">ACFQKE_03780</name>
</gene>
<proteinExistence type="predicted"/>
<evidence type="ECO:0000256" key="1">
    <source>
        <dbReference type="SAM" id="MobiDB-lite"/>
    </source>
</evidence>
<organism evidence="2 3">
    <name type="scientific">Haloplanus litoreus</name>
    <dbReference type="NCBI Taxonomy" id="767515"/>
    <lineage>
        <taxon>Archaea</taxon>
        <taxon>Methanobacteriati</taxon>
        <taxon>Methanobacteriota</taxon>
        <taxon>Stenosarchaea group</taxon>
        <taxon>Halobacteria</taxon>
        <taxon>Halobacteriales</taxon>
        <taxon>Haloferacaceae</taxon>
        <taxon>Haloplanus</taxon>
    </lineage>
</organism>
<feature type="region of interest" description="Disordered" evidence="1">
    <location>
        <begin position="107"/>
        <end position="129"/>
    </location>
</feature>
<feature type="compositionally biased region" description="Basic and acidic residues" evidence="1">
    <location>
        <begin position="553"/>
        <end position="567"/>
    </location>
</feature>
<name>A0ABD5ZVH3_9EURY</name>
<dbReference type="RefSeq" id="WP_379702627.1">
    <property type="nucleotide sequence ID" value="NZ_JBHTAT010000001.1"/>
</dbReference>
<protein>
    <submittedName>
        <fullName evidence="2">Ig-like domain-containing protein</fullName>
    </submittedName>
</protein>
<dbReference type="AlphaFoldDB" id="A0ABD5ZVH3"/>
<reference evidence="2 3" key="1">
    <citation type="journal article" date="2019" name="Int. J. Syst. Evol. Microbiol.">
        <title>The Global Catalogue of Microorganisms (GCM) 10K type strain sequencing project: providing services to taxonomists for standard genome sequencing and annotation.</title>
        <authorList>
            <consortium name="The Broad Institute Genomics Platform"/>
            <consortium name="The Broad Institute Genome Sequencing Center for Infectious Disease"/>
            <person name="Wu L."/>
            <person name="Ma J."/>
        </authorList>
    </citation>
    <scope>NUCLEOTIDE SEQUENCE [LARGE SCALE GENOMIC DNA]</scope>
    <source>
        <strain evidence="2 3">GX21</strain>
    </source>
</reference>